<feature type="domain" description="Phosphotyrosine protein phosphatase I" evidence="1">
    <location>
        <begin position="11"/>
        <end position="198"/>
    </location>
</feature>
<dbReference type="Proteomes" id="UP001500213">
    <property type="component" value="Unassembled WGS sequence"/>
</dbReference>
<dbReference type="SUPFAM" id="SSF52788">
    <property type="entry name" value="Phosphotyrosine protein phosphatases I"/>
    <property type="match status" value="1"/>
</dbReference>
<dbReference type="InterPro" id="IPR036196">
    <property type="entry name" value="Ptyr_pPase_sf"/>
</dbReference>
<evidence type="ECO:0000313" key="3">
    <source>
        <dbReference type="Proteomes" id="UP001500213"/>
    </source>
</evidence>
<organism evidence="2 3">
    <name type="scientific">Gryllotalpicola kribbensis</name>
    <dbReference type="NCBI Taxonomy" id="993084"/>
    <lineage>
        <taxon>Bacteria</taxon>
        <taxon>Bacillati</taxon>
        <taxon>Actinomycetota</taxon>
        <taxon>Actinomycetes</taxon>
        <taxon>Micrococcales</taxon>
        <taxon>Microbacteriaceae</taxon>
        <taxon>Gryllotalpicola</taxon>
    </lineage>
</organism>
<name>A0ABP8APV2_9MICO</name>
<reference evidence="3" key="1">
    <citation type="journal article" date="2019" name="Int. J. Syst. Evol. Microbiol.">
        <title>The Global Catalogue of Microorganisms (GCM) 10K type strain sequencing project: providing services to taxonomists for standard genome sequencing and annotation.</title>
        <authorList>
            <consortium name="The Broad Institute Genomics Platform"/>
            <consortium name="The Broad Institute Genome Sequencing Center for Infectious Disease"/>
            <person name="Wu L."/>
            <person name="Ma J."/>
        </authorList>
    </citation>
    <scope>NUCLEOTIDE SEQUENCE [LARGE SCALE GENOMIC DNA]</scope>
    <source>
        <strain evidence="3">JCM 17593</strain>
    </source>
</reference>
<comment type="caution">
    <text evidence="2">The sequence shown here is derived from an EMBL/GenBank/DDBJ whole genome shotgun (WGS) entry which is preliminary data.</text>
</comment>
<protein>
    <submittedName>
        <fullName evidence="2">Low molecular weight phosphatase family protein</fullName>
    </submittedName>
</protein>
<evidence type="ECO:0000313" key="2">
    <source>
        <dbReference type="EMBL" id="GAA4187267.1"/>
    </source>
</evidence>
<keyword evidence="3" id="KW-1185">Reference proteome</keyword>
<proteinExistence type="predicted"/>
<gene>
    <name evidence="2" type="ORF">GCM10022288_12010</name>
</gene>
<evidence type="ECO:0000259" key="1">
    <source>
        <dbReference type="SMART" id="SM00226"/>
    </source>
</evidence>
<dbReference type="EMBL" id="BAABBX010000009">
    <property type="protein sequence ID" value="GAA4187267.1"/>
    <property type="molecule type" value="Genomic_DNA"/>
</dbReference>
<sequence length="228" mass="23848">MSDEAPAVLPFRVLAVCSGNVCRSPLLELLLRRALGARADLEVGSAGTIARPGMRMTREMVRVAARAGVAETDARAHAARRLDEHTVASAGLILGLTREHRAAAVELHPAALRRAFTLSEFARLATDAAAETPAPGGAPDEPRRTAAELVAELAARRGGAPPVAPERDDIRDPIGLPQEVYDEVGAEIEGAARVVAGALLATRAGAPQASVLTPQKRGPALSFTFPRL</sequence>
<accession>A0ABP8APV2</accession>
<dbReference type="Gene3D" id="3.40.50.2300">
    <property type="match status" value="1"/>
</dbReference>
<dbReference type="RefSeq" id="WP_344774862.1">
    <property type="nucleotide sequence ID" value="NZ_BAABBX010000009.1"/>
</dbReference>
<dbReference type="Pfam" id="PF01451">
    <property type="entry name" value="LMWPc"/>
    <property type="match status" value="1"/>
</dbReference>
<dbReference type="SMART" id="SM00226">
    <property type="entry name" value="LMWPc"/>
    <property type="match status" value="1"/>
</dbReference>
<dbReference type="InterPro" id="IPR023485">
    <property type="entry name" value="Ptyr_pPase"/>
</dbReference>